<dbReference type="EMBL" id="JACHXJ010000006">
    <property type="protein sequence ID" value="MBB3131329.1"/>
    <property type="molecule type" value="Genomic_DNA"/>
</dbReference>
<dbReference type="PANTHER" id="PTHR46720">
    <property type="entry name" value="HYDROXYLASE, PUTATIVE (AFU_ORTHOLOGUE AFUA_3G01460)-RELATED"/>
    <property type="match status" value="1"/>
</dbReference>
<dbReference type="InterPro" id="IPR051104">
    <property type="entry name" value="FAD_monoxygenase"/>
</dbReference>
<reference evidence="2 3" key="1">
    <citation type="submission" date="2020-08" db="EMBL/GenBank/DDBJ databases">
        <title>Genomic Encyclopedia of Type Strains, Phase III (KMG-III): the genomes of soil and plant-associated and newly described type strains.</title>
        <authorList>
            <person name="Whitman W."/>
        </authorList>
    </citation>
    <scope>NUCLEOTIDE SEQUENCE [LARGE SCALE GENOMIC DNA]</scope>
    <source>
        <strain evidence="2 3">CECT 5831</strain>
    </source>
</reference>
<feature type="domain" description="FAD-binding" evidence="1">
    <location>
        <begin position="4"/>
        <end position="351"/>
    </location>
</feature>
<dbReference type="InterPro" id="IPR036188">
    <property type="entry name" value="FAD/NAD-bd_sf"/>
</dbReference>
<dbReference type="Proteomes" id="UP000517523">
    <property type="component" value="Unassembled WGS sequence"/>
</dbReference>
<evidence type="ECO:0000259" key="1">
    <source>
        <dbReference type="Pfam" id="PF01494"/>
    </source>
</evidence>
<accession>A0A839U1J8</accession>
<dbReference type="PANTHER" id="PTHR46720:SF1">
    <property type="entry name" value="HYDROXYLASE, PUTATIVE (AFU_ORTHOLOGUE AFUA_8G06050)-RELATED"/>
    <property type="match status" value="1"/>
</dbReference>
<dbReference type="Pfam" id="PF01494">
    <property type="entry name" value="FAD_binding_3"/>
    <property type="match status" value="1"/>
</dbReference>
<evidence type="ECO:0000313" key="2">
    <source>
        <dbReference type="EMBL" id="MBB3131329.1"/>
    </source>
</evidence>
<dbReference type="GO" id="GO:0044550">
    <property type="term" value="P:secondary metabolite biosynthetic process"/>
    <property type="evidence" value="ECO:0007669"/>
    <property type="project" value="TreeGrafter"/>
</dbReference>
<dbReference type="RefSeq" id="WP_183586077.1">
    <property type="nucleotide sequence ID" value="NZ_JACHXJ010000006.1"/>
</dbReference>
<comment type="caution">
    <text evidence="2">The sequence shown here is derived from an EMBL/GenBank/DDBJ whole genome shotgun (WGS) entry which is preliminary data.</text>
</comment>
<organism evidence="2 3">
    <name type="scientific">Paenibacillus rhizosphaerae</name>
    <dbReference type="NCBI Taxonomy" id="297318"/>
    <lineage>
        <taxon>Bacteria</taxon>
        <taxon>Bacillati</taxon>
        <taxon>Bacillota</taxon>
        <taxon>Bacilli</taxon>
        <taxon>Bacillales</taxon>
        <taxon>Paenibacillaceae</taxon>
        <taxon>Paenibacillus</taxon>
    </lineage>
</organism>
<gene>
    <name evidence="2" type="ORF">FHS19_006049</name>
</gene>
<dbReference type="Gene3D" id="3.50.50.60">
    <property type="entry name" value="FAD/NAD(P)-binding domain"/>
    <property type="match status" value="1"/>
</dbReference>
<name>A0A839U1J8_9BACL</name>
<evidence type="ECO:0000313" key="3">
    <source>
        <dbReference type="Proteomes" id="UP000517523"/>
    </source>
</evidence>
<protein>
    <submittedName>
        <fullName evidence="2">2-polyprenyl-6-methoxyphenol hydroxylase-like FAD-dependent oxidoreductase</fullName>
    </submittedName>
</protein>
<sequence>MTKKVIIVGGGIAGLAMSLFLKRANIESVIYEQTTVYGKVGGHFVIHPSGIQVLKELGLGDALKKNSHQITDFKVMDKEGNPLFEDIEVDGEIEEMPYLINIARFHLIDILYQKAVEQGIEINFGKTLKSFIDDKEHIQVFFEDGTEAKGELLIGADGVRSRTRSSLFPFPNYPLKYAGKWGVYGMVDLDKLGEHKEFFASETSLMYFHENFNFFVSKHHPTDNEISWSMIVNEERKIPKKHFEEKSIEQFRSDLANRFSDWDAPIKHLIENTDNFIPKQLFRIDLMTQYSHGRVALIGDALHTADPNAGMGTTLGLEDALYLSKLLRDHDYEDAFYYYEIDRKDRAEKVFNSASILDNLNLENTDDYAFFGEGLNVSWD</sequence>
<dbReference type="SUPFAM" id="SSF51905">
    <property type="entry name" value="FAD/NAD(P)-binding domain"/>
    <property type="match status" value="1"/>
</dbReference>
<dbReference type="PRINTS" id="PR00420">
    <property type="entry name" value="RNGMNOXGNASE"/>
</dbReference>
<dbReference type="GO" id="GO:0071949">
    <property type="term" value="F:FAD binding"/>
    <property type="evidence" value="ECO:0007669"/>
    <property type="project" value="InterPro"/>
</dbReference>
<dbReference type="InterPro" id="IPR002938">
    <property type="entry name" value="FAD-bd"/>
</dbReference>
<dbReference type="AlphaFoldDB" id="A0A839U1J8"/>
<proteinExistence type="predicted"/>